<dbReference type="EMBL" id="ABFX02000008">
    <property type="protein sequence ID" value="EDS17827.1"/>
    <property type="molecule type" value="Genomic_DNA"/>
</dbReference>
<evidence type="ECO:0000313" key="3">
    <source>
        <dbReference type="Proteomes" id="UP000005798"/>
    </source>
</evidence>
<evidence type="ECO:0000256" key="1">
    <source>
        <dbReference type="SAM" id="Phobius"/>
    </source>
</evidence>
<keyword evidence="1" id="KW-1133">Transmembrane helix</keyword>
<gene>
    <name evidence="2" type="ORF">CLORAM_02622</name>
</gene>
<feature type="transmembrane region" description="Helical" evidence="1">
    <location>
        <begin position="15"/>
        <end position="34"/>
    </location>
</feature>
<organism evidence="2 3">
    <name type="scientific">Thomasclavelia ramosa DSM 1402</name>
    <dbReference type="NCBI Taxonomy" id="445974"/>
    <lineage>
        <taxon>Bacteria</taxon>
        <taxon>Bacillati</taxon>
        <taxon>Bacillota</taxon>
        <taxon>Erysipelotrichia</taxon>
        <taxon>Erysipelotrichales</taxon>
        <taxon>Coprobacillaceae</taxon>
        <taxon>Thomasclavelia</taxon>
    </lineage>
</organism>
<feature type="transmembrane region" description="Helical" evidence="1">
    <location>
        <begin position="180"/>
        <end position="208"/>
    </location>
</feature>
<reference evidence="2" key="1">
    <citation type="submission" date="2007-11" db="EMBL/GenBank/DDBJ databases">
        <authorList>
            <person name="Fulton L."/>
            <person name="Clifton S."/>
            <person name="Fulton B."/>
            <person name="Xu J."/>
            <person name="Minx P."/>
            <person name="Pepin K.H."/>
            <person name="Johnson M."/>
            <person name="Thiruvilangam P."/>
            <person name="Bhonagiri V."/>
            <person name="Nash W.E."/>
            <person name="Mardis E.R."/>
            <person name="Wilson R.K."/>
        </authorList>
    </citation>
    <scope>NUCLEOTIDE SEQUENCE [LARGE SCALE GENOMIC DNA]</scope>
    <source>
        <strain evidence="2">DSM 1402</strain>
    </source>
</reference>
<reference evidence="2" key="2">
    <citation type="submission" date="2014-06" db="EMBL/GenBank/DDBJ databases">
        <title>Draft genome sequence of Clostridium ramosum(DSM 1402).</title>
        <authorList>
            <person name="Sudarsanam P."/>
            <person name="Ley R."/>
            <person name="Guruge J."/>
            <person name="Turnbaugh P.J."/>
            <person name="Mahowald M."/>
            <person name="Liep D."/>
            <person name="Gordon J."/>
        </authorList>
    </citation>
    <scope>NUCLEOTIDE SEQUENCE</scope>
    <source>
        <strain evidence="2">DSM 1402</strain>
    </source>
</reference>
<evidence type="ECO:0000313" key="2">
    <source>
        <dbReference type="EMBL" id="EDS17827.1"/>
    </source>
</evidence>
<protein>
    <recommendedName>
        <fullName evidence="4">HPP family protein</fullName>
    </recommendedName>
</protein>
<dbReference type="AlphaFoldDB" id="B0N7N9"/>
<keyword evidence="1" id="KW-0472">Membrane</keyword>
<proteinExistence type="predicted"/>
<keyword evidence="1" id="KW-0812">Transmembrane</keyword>
<dbReference type="Proteomes" id="UP000005798">
    <property type="component" value="Unassembled WGS sequence"/>
</dbReference>
<evidence type="ECO:0008006" key="4">
    <source>
        <dbReference type="Google" id="ProtNLM"/>
    </source>
</evidence>
<feature type="transmembrane region" description="Helical" evidence="1">
    <location>
        <begin position="91"/>
        <end position="117"/>
    </location>
</feature>
<name>B0N7N9_9FIRM</name>
<comment type="caution">
    <text evidence="2">The sequence shown here is derived from an EMBL/GenBank/DDBJ whole genome shotgun (WGS) entry which is preliminary data.</text>
</comment>
<feature type="transmembrane region" description="Helical" evidence="1">
    <location>
        <begin position="220"/>
        <end position="240"/>
    </location>
</feature>
<feature type="transmembrane region" description="Helical" evidence="1">
    <location>
        <begin position="129"/>
        <end position="149"/>
    </location>
</feature>
<accession>B0N7N9</accession>
<feature type="transmembrane region" description="Helical" evidence="1">
    <location>
        <begin position="67"/>
        <end position="85"/>
    </location>
</feature>
<sequence length="319" mass="35351">MSSIEVKMMEVKKSIVPQIMTILLVALMILMSEVFHEKEFIFPEITALTIGAWLAPKQVWKTNKIKLVFLIAAYASLGIILVKYVDIDIYFKILIGFVVCVTGLFLSKTTFAPLISATILPIIINSESWLYPLFATAMSILIVIGQQYLEKGGYRSVQEYHPVTAAVKETYSLNLKRLCALALTAFIALQLKLLFLIAPPLIVAFVELSSNHPKLRHNSIKLAFVTFICAFSGAYGRILISEIGDLPLTISAIIIVMIMLSIMKITKLYFPPAGALAILPLLIESGKLIVYPFVIIGGFVIFTVFAFIITKTPLNSLSK</sequence>
<dbReference type="eggNOG" id="ENOG502Z95J">
    <property type="taxonomic scope" value="Bacteria"/>
</dbReference>
<dbReference type="HOGENOM" id="CLU_071494_0_0_9"/>
<feature type="transmembrane region" description="Helical" evidence="1">
    <location>
        <begin position="246"/>
        <end position="263"/>
    </location>
</feature>
<feature type="transmembrane region" description="Helical" evidence="1">
    <location>
        <begin position="289"/>
        <end position="309"/>
    </location>
</feature>
<keyword evidence="3" id="KW-1185">Reference proteome</keyword>